<evidence type="ECO:0000313" key="2">
    <source>
        <dbReference type="Proteomes" id="UP000286235"/>
    </source>
</evidence>
<organism evidence="1 2">
    <name type="scientific">Caldibacillus debilis GB1</name>
    <dbReference type="NCBI Taxonomy" id="1339248"/>
    <lineage>
        <taxon>Bacteria</taxon>
        <taxon>Bacillati</taxon>
        <taxon>Bacillota</taxon>
        <taxon>Bacilli</taxon>
        <taxon>Bacillales</taxon>
        <taxon>Bacillaceae</taxon>
        <taxon>Caldibacillus</taxon>
    </lineage>
</organism>
<reference evidence="1 2" key="1">
    <citation type="submission" date="2013-12" db="EMBL/GenBank/DDBJ databases">
        <title>Genome and proteome characterization of Caldibacillus debilis GB1 derived from a cellulolytic aero-tolerant co-culture.</title>
        <authorList>
            <person name="Wushke S.T."/>
            <person name="Zhang X."/>
            <person name="Fristensky B."/>
            <person name="Wilkins J.A."/>
            <person name="Levin D.B."/>
            <person name="Sparling R."/>
        </authorList>
    </citation>
    <scope>NUCLEOTIDE SEQUENCE [LARGE SCALE GENOMIC DNA]</scope>
    <source>
        <strain evidence="1 2">GB1</strain>
    </source>
</reference>
<accession>A0A420VIC9</accession>
<name>A0A420VIC9_9BACI</name>
<dbReference type="AlphaFoldDB" id="A0A420VIC9"/>
<proteinExistence type="predicted"/>
<dbReference type="EMBL" id="AZRV01000010">
    <property type="protein sequence ID" value="RKO63290.1"/>
    <property type="molecule type" value="Genomic_DNA"/>
</dbReference>
<gene>
    <name evidence="1" type="ORF">Cdeb_03094</name>
</gene>
<protein>
    <submittedName>
        <fullName evidence="1">Uncharacterized protein</fullName>
    </submittedName>
</protein>
<comment type="caution">
    <text evidence="1">The sequence shown here is derived from an EMBL/GenBank/DDBJ whole genome shotgun (WGS) entry which is preliminary data.</text>
</comment>
<keyword evidence="2" id="KW-1185">Reference proteome</keyword>
<dbReference type="Proteomes" id="UP000286235">
    <property type="component" value="Unassembled WGS sequence"/>
</dbReference>
<sequence length="174" mass="18553">MKCARMPGPFRGLEAEAGLTERQAYGCGSFEPVKGPDIAVRTGVEYHGSNRSRDRISLFKRREGIRGQGRQAFHPVLRLSGFKLRRQKTAASGKNFLRSFPFGGCKGSEKGHIDNRPLKFAAIRPVRLPEPPMGPAPGPVCRGPKTICFDPVPASAAGTAPIATLNGAQTAGAG</sequence>
<evidence type="ECO:0000313" key="1">
    <source>
        <dbReference type="EMBL" id="RKO63290.1"/>
    </source>
</evidence>